<evidence type="ECO:0000313" key="1">
    <source>
        <dbReference type="EMBL" id="OWY94347.1"/>
    </source>
</evidence>
<keyword evidence="2" id="KW-1185">Reference proteome</keyword>
<dbReference type="AlphaFoldDB" id="A0A225UM82"/>
<dbReference type="EMBL" id="NBNE01014528">
    <property type="protein sequence ID" value="OWY94347.1"/>
    <property type="molecule type" value="Genomic_DNA"/>
</dbReference>
<comment type="caution">
    <text evidence="1">The sequence shown here is derived from an EMBL/GenBank/DDBJ whole genome shotgun (WGS) entry which is preliminary data.</text>
</comment>
<name>A0A225UM82_9STRA</name>
<proteinExistence type="predicted"/>
<sequence length="143" mass="15798">MLRIIRSPAFQRQLLACGISTSRTLFMALQTVKSPLTIPLIKHNSTLASLNEAATKAQLGLEGSLEEVASSHFSESSAFPEFSPMEDTLLSETVPRIKAKVPVMDAHSFAQSELNEEMQQHFCASSDFPEYSAAEEEAMIYKE</sequence>
<protein>
    <submittedName>
        <fullName evidence="1">Uncharacterized protein</fullName>
    </submittedName>
</protein>
<reference evidence="2" key="1">
    <citation type="submission" date="2017-03" db="EMBL/GenBank/DDBJ databases">
        <title>Phytopthora megakarya and P. palmivora, two closely related causual agents of cacao black pod achieved similar genome size and gene model numbers by different mechanisms.</title>
        <authorList>
            <person name="Ali S."/>
            <person name="Shao J."/>
            <person name="Larry D.J."/>
            <person name="Kronmiller B."/>
            <person name="Shen D."/>
            <person name="Strem M.D."/>
            <person name="Melnick R.L."/>
            <person name="Guiltinan M.J."/>
            <person name="Tyler B.M."/>
            <person name="Meinhardt L.W."/>
            <person name="Bailey B.A."/>
        </authorList>
    </citation>
    <scope>NUCLEOTIDE SEQUENCE [LARGE SCALE GENOMIC DNA]</scope>
    <source>
        <strain evidence="2">zdho120</strain>
    </source>
</reference>
<dbReference type="Proteomes" id="UP000198211">
    <property type="component" value="Unassembled WGS sequence"/>
</dbReference>
<organism evidence="1 2">
    <name type="scientific">Phytophthora megakarya</name>
    <dbReference type="NCBI Taxonomy" id="4795"/>
    <lineage>
        <taxon>Eukaryota</taxon>
        <taxon>Sar</taxon>
        <taxon>Stramenopiles</taxon>
        <taxon>Oomycota</taxon>
        <taxon>Peronosporomycetes</taxon>
        <taxon>Peronosporales</taxon>
        <taxon>Peronosporaceae</taxon>
        <taxon>Phytophthora</taxon>
    </lineage>
</organism>
<dbReference type="OrthoDB" id="157967at2759"/>
<accession>A0A225UM82</accession>
<gene>
    <name evidence="1" type="ORF">PHMEG_00035951</name>
</gene>
<evidence type="ECO:0000313" key="2">
    <source>
        <dbReference type="Proteomes" id="UP000198211"/>
    </source>
</evidence>